<accession>A0A3M0L266</accession>
<dbReference type="EMBL" id="QRBI01000094">
    <property type="protein sequence ID" value="RMC19558.1"/>
    <property type="molecule type" value="Genomic_DNA"/>
</dbReference>
<sequence>MDNNDGNLLGPVTTAFENLEFPLDVKESMFLLLSLPGLLSVVHTMFRVEKEIFRKVIQRSAPRETSHVWHGMREKMGQVLEKFSPPMFSEFTPEQRQDPDKVIEYSKGKYCGGYREE</sequence>
<comment type="caution">
    <text evidence="1">The sequence shown here is derived from an EMBL/GenBank/DDBJ whole genome shotgun (WGS) entry which is preliminary data.</text>
</comment>
<organism evidence="1 2">
    <name type="scientific">Hirundo rustica rustica</name>
    <dbReference type="NCBI Taxonomy" id="333673"/>
    <lineage>
        <taxon>Eukaryota</taxon>
        <taxon>Metazoa</taxon>
        <taxon>Chordata</taxon>
        <taxon>Craniata</taxon>
        <taxon>Vertebrata</taxon>
        <taxon>Euteleostomi</taxon>
        <taxon>Archelosauria</taxon>
        <taxon>Archosauria</taxon>
        <taxon>Dinosauria</taxon>
        <taxon>Saurischia</taxon>
        <taxon>Theropoda</taxon>
        <taxon>Coelurosauria</taxon>
        <taxon>Aves</taxon>
        <taxon>Neognathae</taxon>
        <taxon>Neoaves</taxon>
        <taxon>Telluraves</taxon>
        <taxon>Australaves</taxon>
        <taxon>Passeriformes</taxon>
        <taxon>Sylvioidea</taxon>
        <taxon>Hirundinidae</taxon>
        <taxon>Hirundo</taxon>
    </lineage>
</organism>
<dbReference type="AlphaFoldDB" id="A0A3M0L266"/>
<protein>
    <submittedName>
        <fullName evidence="1">Uncharacterized protein</fullName>
    </submittedName>
</protein>
<evidence type="ECO:0000313" key="1">
    <source>
        <dbReference type="EMBL" id="RMC19558.1"/>
    </source>
</evidence>
<evidence type="ECO:0000313" key="2">
    <source>
        <dbReference type="Proteomes" id="UP000269221"/>
    </source>
</evidence>
<keyword evidence="2" id="KW-1185">Reference proteome</keyword>
<proteinExistence type="predicted"/>
<reference evidence="1 2" key="1">
    <citation type="submission" date="2018-07" db="EMBL/GenBank/DDBJ databases">
        <title>A high quality draft genome assembly of the barn swallow (H. rustica rustica).</title>
        <authorList>
            <person name="Formenti G."/>
            <person name="Chiara M."/>
            <person name="Poveda L."/>
            <person name="Francoijs K.-J."/>
            <person name="Bonisoli-Alquati A."/>
            <person name="Canova L."/>
            <person name="Gianfranceschi L."/>
            <person name="Horner D.S."/>
            <person name="Saino N."/>
        </authorList>
    </citation>
    <scope>NUCLEOTIDE SEQUENCE [LARGE SCALE GENOMIC DNA]</scope>
    <source>
        <strain evidence="1">Chelidonia</strain>
        <tissue evidence="1">Blood</tissue>
    </source>
</reference>
<dbReference type="Proteomes" id="UP000269221">
    <property type="component" value="Unassembled WGS sequence"/>
</dbReference>
<name>A0A3M0L266_HIRRU</name>
<gene>
    <name evidence="1" type="ORF">DUI87_03116</name>
</gene>